<accession>A0ABV2CT43</accession>
<dbReference type="PROSITE" id="PS50931">
    <property type="entry name" value="HTH_LYSR"/>
    <property type="match status" value="1"/>
</dbReference>
<proteinExistence type="inferred from homology"/>
<evidence type="ECO:0000313" key="6">
    <source>
        <dbReference type="EMBL" id="MET1491089.1"/>
    </source>
</evidence>
<dbReference type="CDD" id="cd08420">
    <property type="entry name" value="PBP2_CysL_like"/>
    <property type="match status" value="1"/>
</dbReference>
<sequence length="308" mass="33513">MRFTLRQLEIFVAIAQSGSASRAAERLALSQSATSTALAELERAYSQVLFDRVGKTLRLNDTGQWLLGRATELLDRAQELEDTLSTQSAVGPLRLGASLTIGNYLATLFVADFLKQHPASRVQLAVHNSTDIVGAVARFELDLGLVEGEVQHPDVVAEPWLHDELVVFAAPDHPLAGKTRVSRAELLACDWILREPGSGTRATLDHAFGSERQQLRVRLELEHTEAIKRAVEAGLGLGCISRLALRDAFRRGSLVPLPVQGLDLGRAFYLVRHQNKYVTGGLATLIEHIRAFTGDATSTDDIALAPVA</sequence>
<dbReference type="SUPFAM" id="SSF46785">
    <property type="entry name" value="Winged helix' DNA-binding domain"/>
    <property type="match status" value="1"/>
</dbReference>
<evidence type="ECO:0000259" key="5">
    <source>
        <dbReference type="PROSITE" id="PS50931"/>
    </source>
</evidence>
<dbReference type="Gene3D" id="3.40.190.290">
    <property type="match status" value="1"/>
</dbReference>
<organism evidence="6 7">
    <name type="scientific">Uliginosibacterium paludis</name>
    <dbReference type="NCBI Taxonomy" id="1615952"/>
    <lineage>
        <taxon>Bacteria</taxon>
        <taxon>Pseudomonadati</taxon>
        <taxon>Pseudomonadota</taxon>
        <taxon>Betaproteobacteria</taxon>
        <taxon>Rhodocyclales</taxon>
        <taxon>Zoogloeaceae</taxon>
        <taxon>Uliginosibacterium</taxon>
    </lineage>
</organism>
<dbReference type="PANTHER" id="PTHR30126">
    <property type="entry name" value="HTH-TYPE TRANSCRIPTIONAL REGULATOR"/>
    <property type="match status" value="1"/>
</dbReference>
<dbReference type="InterPro" id="IPR000847">
    <property type="entry name" value="LysR_HTH_N"/>
</dbReference>
<dbReference type="Pfam" id="PF03466">
    <property type="entry name" value="LysR_substrate"/>
    <property type="match status" value="1"/>
</dbReference>
<evidence type="ECO:0000256" key="4">
    <source>
        <dbReference type="ARBA" id="ARBA00023163"/>
    </source>
</evidence>
<evidence type="ECO:0000256" key="2">
    <source>
        <dbReference type="ARBA" id="ARBA00023015"/>
    </source>
</evidence>
<comment type="caution">
    <text evidence="6">The sequence shown here is derived from an EMBL/GenBank/DDBJ whole genome shotgun (WGS) entry which is preliminary data.</text>
</comment>
<dbReference type="Gene3D" id="1.10.10.10">
    <property type="entry name" value="Winged helix-like DNA-binding domain superfamily/Winged helix DNA-binding domain"/>
    <property type="match status" value="1"/>
</dbReference>
<evidence type="ECO:0000256" key="3">
    <source>
        <dbReference type="ARBA" id="ARBA00023125"/>
    </source>
</evidence>
<dbReference type="EMBL" id="JBEWLZ010000009">
    <property type="protein sequence ID" value="MET1491089.1"/>
    <property type="molecule type" value="Genomic_DNA"/>
</dbReference>
<evidence type="ECO:0000256" key="1">
    <source>
        <dbReference type="ARBA" id="ARBA00009437"/>
    </source>
</evidence>
<name>A0ABV2CT43_9RHOO</name>
<protein>
    <submittedName>
        <fullName evidence="6">LysR family transcriptional regulator</fullName>
    </submittedName>
</protein>
<gene>
    <name evidence="6" type="ORF">ABVT11_14715</name>
</gene>
<comment type="similarity">
    <text evidence="1">Belongs to the LysR transcriptional regulatory family.</text>
</comment>
<feature type="domain" description="HTH lysR-type" evidence="5">
    <location>
        <begin position="3"/>
        <end position="60"/>
    </location>
</feature>
<reference evidence="6 7" key="1">
    <citation type="submission" date="2024-07" db="EMBL/GenBank/DDBJ databases">
        <title>Uliginosibacterium paludis KCTC:42655.</title>
        <authorList>
            <person name="Kim M.K."/>
        </authorList>
    </citation>
    <scope>NUCLEOTIDE SEQUENCE [LARGE SCALE GENOMIC DNA]</scope>
    <source>
        <strain evidence="6 7">KCTC 42655</strain>
    </source>
</reference>
<evidence type="ECO:0000313" key="7">
    <source>
        <dbReference type="Proteomes" id="UP001548590"/>
    </source>
</evidence>
<keyword evidence="4" id="KW-0804">Transcription</keyword>
<dbReference type="PANTHER" id="PTHR30126:SF94">
    <property type="entry name" value="LYSR FAMILY TRANSCRIPTIONAL REGULATOR"/>
    <property type="match status" value="1"/>
</dbReference>
<dbReference type="RefSeq" id="WP_345928805.1">
    <property type="nucleotide sequence ID" value="NZ_JBDIVF010000007.1"/>
</dbReference>
<dbReference type="Pfam" id="PF00126">
    <property type="entry name" value="HTH_1"/>
    <property type="match status" value="1"/>
</dbReference>
<dbReference type="NCBIfam" id="NF008095">
    <property type="entry name" value="PRK10837.1"/>
    <property type="match status" value="1"/>
</dbReference>
<dbReference type="InterPro" id="IPR036388">
    <property type="entry name" value="WH-like_DNA-bd_sf"/>
</dbReference>
<keyword evidence="2" id="KW-0805">Transcription regulation</keyword>
<dbReference type="Proteomes" id="UP001548590">
    <property type="component" value="Unassembled WGS sequence"/>
</dbReference>
<dbReference type="InterPro" id="IPR005119">
    <property type="entry name" value="LysR_subst-bd"/>
</dbReference>
<dbReference type="InterPro" id="IPR036390">
    <property type="entry name" value="WH_DNA-bd_sf"/>
</dbReference>
<dbReference type="SUPFAM" id="SSF53850">
    <property type="entry name" value="Periplasmic binding protein-like II"/>
    <property type="match status" value="1"/>
</dbReference>
<keyword evidence="3" id="KW-0238">DNA-binding</keyword>
<keyword evidence="7" id="KW-1185">Reference proteome</keyword>